<dbReference type="PANTHER" id="PTHR11102">
    <property type="entry name" value="SEL-1-LIKE PROTEIN"/>
    <property type="match status" value="1"/>
</dbReference>
<reference evidence="2 3" key="1">
    <citation type="submission" date="2019-09" db="EMBL/GenBank/DDBJ databases">
        <authorList>
            <person name="Chandra G."/>
            <person name="Truman W A."/>
        </authorList>
    </citation>
    <scope>NUCLEOTIDE SEQUENCE [LARGE SCALE GENOMIC DNA]</scope>
    <source>
        <strain evidence="2">PS718</strain>
    </source>
</reference>
<sequence precursor="true">MKSLAGALLLIALFPSYAQAQLTLQQRSAKDNGIVLYNQYKAISAIPFLTIAAEAGDHEAQYYLAEALRTKNHYVDPDARSWYEASANQGDLYAMIQLGRIEKDLCDIVKGCTPPQKEPIEWLNEAKNQASIKAKSGSAEAMYIMYEVTLDDSWLEKSAIAGNSQAQYWLAVLYKQCKGLFLPWNRSKEVEKWFKLSSKKGNPKSMMEYAALLYEKGDIDGFRYWNEQAALVGNAESVYNFGSYLAHEPDTFGFPYDPVKGYSLVSSLQTLDGGGGMQVNVKYKLPIIAAKLTSSQIAEANELSKKWALTNPPLSFFPEKLSR</sequence>
<dbReference type="PANTHER" id="PTHR11102:SF160">
    <property type="entry name" value="ERAD-ASSOCIATED E3 UBIQUITIN-PROTEIN LIGASE COMPONENT HRD3"/>
    <property type="match status" value="1"/>
</dbReference>
<dbReference type="Gene3D" id="1.25.40.10">
    <property type="entry name" value="Tetratricopeptide repeat domain"/>
    <property type="match status" value="2"/>
</dbReference>
<keyword evidence="1" id="KW-0732">Signal</keyword>
<evidence type="ECO:0000313" key="3">
    <source>
        <dbReference type="Proteomes" id="UP000325375"/>
    </source>
</evidence>
<dbReference type="InterPro" id="IPR011990">
    <property type="entry name" value="TPR-like_helical_dom_sf"/>
</dbReference>
<evidence type="ECO:0000256" key="1">
    <source>
        <dbReference type="SAM" id="SignalP"/>
    </source>
</evidence>
<evidence type="ECO:0008006" key="4">
    <source>
        <dbReference type="Google" id="ProtNLM"/>
    </source>
</evidence>
<accession>A0A5E7DEC4</accession>
<gene>
    <name evidence="2" type="ORF">PS718_03375</name>
</gene>
<evidence type="ECO:0000313" key="2">
    <source>
        <dbReference type="EMBL" id="VVO10285.1"/>
    </source>
</evidence>
<name>A0A5E7DEC4_PSEFL</name>
<dbReference type="InterPro" id="IPR050767">
    <property type="entry name" value="Sel1_AlgK"/>
</dbReference>
<protein>
    <recommendedName>
        <fullName evidence="4">Sel1 repeat family protein</fullName>
    </recommendedName>
</protein>
<dbReference type="SUPFAM" id="SSF81901">
    <property type="entry name" value="HCP-like"/>
    <property type="match status" value="1"/>
</dbReference>
<proteinExistence type="predicted"/>
<dbReference type="Proteomes" id="UP000325375">
    <property type="component" value="Unassembled WGS sequence"/>
</dbReference>
<dbReference type="AlphaFoldDB" id="A0A5E7DEC4"/>
<feature type="signal peptide" evidence="1">
    <location>
        <begin position="1"/>
        <end position="20"/>
    </location>
</feature>
<organism evidence="2 3">
    <name type="scientific">Pseudomonas fluorescens</name>
    <dbReference type="NCBI Taxonomy" id="294"/>
    <lineage>
        <taxon>Bacteria</taxon>
        <taxon>Pseudomonadati</taxon>
        <taxon>Pseudomonadota</taxon>
        <taxon>Gammaproteobacteria</taxon>
        <taxon>Pseudomonadales</taxon>
        <taxon>Pseudomonadaceae</taxon>
        <taxon>Pseudomonas</taxon>
    </lineage>
</organism>
<dbReference type="RefSeq" id="WP_150603830.1">
    <property type="nucleotide sequence ID" value="NZ_CABVHX010000014.1"/>
</dbReference>
<dbReference type="EMBL" id="CABVHX010000014">
    <property type="protein sequence ID" value="VVO10285.1"/>
    <property type="molecule type" value="Genomic_DNA"/>
</dbReference>
<feature type="chain" id="PRO_5022944080" description="Sel1 repeat family protein" evidence="1">
    <location>
        <begin position="21"/>
        <end position="323"/>
    </location>
</feature>